<proteinExistence type="predicted"/>
<dbReference type="AlphaFoldDB" id="A0A0A9EC25"/>
<accession>A0A0A9EC25</accession>
<organism evidence="1">
    <name type="scientific">Arundo donax</name>
    <name type="common">Giant reed</name>
    <name type="synonym">Donax arundinaceus</name>
    <dbReference type="NCBI Taxonomy" id="35708"/>
    <lineage>
        <taxon>Eukaryota</taxon>
        <taxon>Viridiplantae</taxon>
        <taxon>Streptophyta</taxon>
        <taxon>Embryophyta</taxon>
        <taxon>Tracheophyta</taxon>
        <taxon>Spermatophyta</taxon>
        <taxon>Magnoliopsida</taxon>
        <taxon>Liliopsida</taxon>
        <taxon>Poales</taxon>
        <taxon>Poaceae</taxon>
        <taxon>PACMAD clade</taxon>
        <taxon>Arundinoideae</taxon>
        <taxon>Arundineae</taxon>
        <taxon>Arundo</taxon>
    </lineage>
</organism>
<name>A0A0A9EC25_ARUDO</name>
<reference evidence="1" key="2">
    <citation type="journal article" date="2015" name="Data Brief">
        <title>Shoot transcriptome of the giant reed, Arundo donax.</title>
        <authorList>
            <person name="Barrero R.A."/>
            <person name="Guerrero F.D."/>
            <person name="Moolhuijzen P."/>
            <person name="Goolsby J.A."/>
            <person name="Tidwell J."/>
            <person name="Bellgard S.E."/>
            <person name="Bellgard M.I."/>
        </authorList>
    </citation>
    <scope>NUCLEOTIDE SEQUENCE</scope>
    <source>
        <tissue evidence="1">Shoot tissue taken approximately 20 cm above the soil surface</tissue>
    </source>
</reference>
<sequence>MFESKMINLSNTMTYNVVPHVNSVHRATRRKEVATGQTSKVLQLARANVRKRRTLMLII</sequence>
<reference evidence="1" key="1">
    <citation type="submission" date="2014-09" db="EMBL/GenBank/DDBJ databases">
        <authorList>
            <person name="Magalhaes I.L.F."/>
            <person name="Oliveira U."/>
            <person name="Santos F.R."/>
            <person name="Vidigal T.H.D.A."/>
            <person name="Brescovit A.D."/>
            <person name="Santos A.J."/>
        </authorList>
    </citation>
    <scope>NUCLEOTIDE SEQUENCE</scope>
    <source>
        <tissue evidence="1">Shoot tissue taken approximately 20 cm above the soil surface</tissue>
    </source>
</reference>
<protein>
    <submittedName>
        <fullName evidence="1">Uncharacterized protein</fullName>
    </submittedName>
</protein>
<dbReference type="EMBL" id="GBRH01200319">
    <property type="protein sequence ID" value="JAD97576.1"/>
    <property type="molecule type" value="Transcribed_RNA"/>
</dbReference>
<evidence type="ECO:0000313" key="1">
    <source>
        <dbReference type="EMBL" id="JAD97576.1"/>
    </source>
</evidence>